<proteinExistence type="predicted"/>
<feature type="signal peptide" evidence="1">
    <location>
        <begin position="1"/>
        <end position="23"/>
    </location>
</feature>
<name>A0ABN1FCY1_9PROT</name>
<evidence type="ECO:0000256" key="1">
    <source>
        <dbReference type="SAM" id="SignalP"/>
    </source>
</evidence>
<comment type="caution">
    <text evidence="2">The sequence shown here is derived from an EMBL/GenBank/DDBJ whole genome shotgun (WGS) entry which is preliminary data.</text>
</comment>
<dbReference type="EMBL" id="BAAADD010000014">
    <property type="protein sequence ID" value="GAA0588278.1"/>
    <property type="molecule type" value="Genomic_DNA"/>
</dbReference>
<sequence>MTVSKFGLTAIVFAAVVTAPVCAGDLTEVFHSCVAKFARSTQDATVTLECTAADGKVSGCKVLNAPTPSNGFDKAALCVADALPIGGKTGTISFPIKFEKNHF</sequence>
<keyword evidence="3" id="KW-1185">Reference proteome</keyword>
<evidence type="ECO:0008006" key="4">
    <source>
        <dbReference type="Google" id="ProtNLM"/>
    </source>
</evidence>
<evidence type="ECO:0000313" key="3">
    <source>
        <dbReference type="Proteomes" id="UP001499951"/>
    </source>
</evidence>
<keyword evidence="1" id="KW-0732">Signal</keyword>
<reference evidence="2 3" key="1">
    <citation type="journal article" date="2019" name="Int. J. Syst. Evol. Microbiol.">
        <title>The Global Catalogue of Microorganisms (GCM) 10K type strain sequencing project: providing services to taxonomists for standard genome sequencing and annotation.</title>
        <authorList>
            <consortium name="The Broad Institute Genomics Platform"/>
            <consortium name="The Broad Institute Genome Sequencing Center for Infectious Disease"/>
            <person name="Wu L."/>
            <person name="Ma J."/>
        </authorList>
    </citation>
    <scope>NUCLEOTIDE SEQUENCE [LARGE SCALE GENOMIC DNA]</scope>
    <source>
        <strain evidence="2 3">JCM 15089</strain>
    </source>
</reference>
<gene>
    <name evidence="2" type="ORF">GCM10008942_41600</name>
</gene>
<feature type="chain" id="PRO_5045431373" description="TonB C-terminal domain-containing protein" evidence="1">
    <location>
        <begin position="24"/>
        <end position="103"/>
    </location>
</feature>
<evidence type="ECO:0000313" key="2">
    <source>
        <dbReference type="EMBL" id="GAA0588278.1"/>
    </source>
</evidence>
<organism evidence="2 3">
    <name type="scientific">Rhizomicrobium electricum</name>
    <dbReference type="NCBI Taxonomy" id="480070"/>
    <lineage>
        <taxon>Bacteria</taxon>
        <taxon>Pseudomonadati</taxon>
        <taxon>Pseudomonadota</taxon>
        <taxon>Alphaproteobacteria</taxon>
        <taxon>Micropepsales</taxon>
        <taxon>Micropepsaceae</taxon>
        <taxon>Rhizomicrobium</taxon>
    </lineage>
</organism>
<dbReference type="Proteomes" id="UP001499951">
    <property type="component" value="Unassembled WGS sequence"/>
</dbReference>
<accession>A0ABN1FCY1</accession>
<protein>
    <recommendedName>
        <fullName evidence="4">TonB C-terminal domain-containing protein</fullName>
    </recommendedName>
</protein>
<dbReference type="RefSeq" id="WP_166934768.1">
    <property type="nucleotide sequence ID" value="NZ_BAAADD010000014.1"/>
</dbReference>